<evidence type="ECO:0000256" key="4">
    <source>
        <dbReference type="ARBA" id="ARBA00022801"/>
    </source>
</evidence>
<evidence type="ECO:0000256" key="3">
    <source>
        <dbReference type="ARBA" id="ARBA00012663"/>
    </source>
</evidence>
<comment type="catalytic activity">
    <reaction evidence="1">
        <text>Hydrolysis of terminal non-reducing N-acetyl-D-hexosamine residues in N-acetyl-beta-D-hexosaminides.</text>
        <dbReference type="EC" id="3.2.1.52"/>
    </reaction>
</comment>
<protein>
    <recommendedName>
        <fullName evidence="3">beta-N-acetylhexosaminidase</fullName>
        <ecNumber evidence="3">3.2.1.52</ecNumber>
    </recommendedName>
</protein>
<name>A0A2A9PQ95_OPHUN</name>
<gene>
    <name evidence="8" type="ORF">XA68_10975</name>
</gene>
<proteinExistence type="inferred from homology"/>
<feature type="signal peptide" evidence="6">
    <location>
        <begin position="1"/>
        <end position="19"/>
    </location>
</feature>
<reference evidence="8 9" key="1">
    <citation type="journal article" date="2015" name="BMC Genomics">
        <title>Gene expression during zombie ant biting behavior reflects the complexity underlying fungal parasitic behavioral manipulation.</title>
        <authorList>
            <person name="de Bekker C."/>
            <person name="Ohm R.A."/>
            <person name="Loreto R.G."/>
            <person name="Sebastian A."/>
            <person name="Albert I."/>
            <person name="Merrow M."/>
            <person name="Brachmann A."/>
            <person name="Hughes D.P."/>
        </authorList>
    </citation>
    <scope>NUCLEOTIDE SEQUENCE [LARGE SCALE GENOMIC DNA]</scope>
    <source>
        <strain evidence="8 9">SC16a</strain>
    </source>
</reference>
<dbReference type="EC" id="3.2.1.52" evidence="3"/>
<dbReference type="CDD" id="cd06564">
    <property type="entry name" value="GH20_DspB_LnbB-like"/>
    <property type="match status" value="1"/>
</dbReference>
<evidence type="ECO:0000259" key="7">
    <source>
        <dbReference type="Pfam" id="PF00728"/>
    </source>
</evidence>
<dbReference type="Proteomes" id="UP000037136">
    <property type="component" value="Unassembled WGS sequence"/>
</dbReference>
<dbReference type="PANTHER" id="PTHR43678">
    <property type="entry name" value="PUTATIVE (AFU_ORTHOLOGUE AFUA_2G00640)-RELATED"/>
    <property type="match status" value="1"/>
</dbReference>
<organism evidence="8 9">
    <name type="scientific">Ophiocordyceps unilateralis</name>
    <name type="common">Zombie-ant fungus</name>
    <name type="synonym">Torrubia unilateralis</name>
    <dbReference type="NCBI Taxonomy" id="268505"/>
    <lineage>
        <taxon>Eukaryota</taxon>
        <taxon>Fungi</taxon>
        <taxon>Dikarya</taxon>
        <taxon>Ascomycota</taxon>
        <taxon>Pezizomycotina</taxon>
        <taxon>Sordariomycetes</taxon>
        <taxon>Hypocreomycetidae</taxon>
        <taxon>Hypocreales</taxon>
        <taxon>Ophiocordycipitaceae</taxon>
        <taxon>Ophiocordyceps</taxon>
    </lineage>
</organism>
<dbReference type="Gene3D" id="3.20.20.80">
    <property type="entry name" value="Glycosidases"/>
    <property type="match status" value="2"/>
</dbReference>
<accession>A0A2A9PQ95</accession>
<keyword evidence="4" id="KW-0378">Hydrolase</keyword>
<sequence length="668" mass="74979">MKVEAALLWAGFAVGVALANLPGIPSAPYTPLGSGIFPISRIEIIGVDARHASVRNQHGATLIPPTLRDFAITFGRDLEAVYGVQAEVIEHRGAVSRRKGVFLTLDDGPGYTDAAGRHTFEGYSLVTNRSGIFIAGASPLGVWWGTRTVLQQAALYGRIPHGEGQDSPAWGERGMMLDAGRHYYPKSFLIEMCSYMSFFKQNVFHLHLSDNLHNSTAMSHRGVTVVPEIEAPGHALSIVQWRPQLGLEDLSLLDISHPQTMPTMKLIWREFLPWFHSKVVSIGADEYGGPVSDYNWFVNSMNTFIRQSSNKSIRIWGTFPPKPSYHINIDQDVSIQHWSYHEDNPYHDYIRKDYSVVNSMGDFYVVNKWGRYPNTIDISKTFHGDPSIRGKGPWHPHIFNMKNASDNPRRNEPLVLGAIAPLWNDYGPNASVYSEAYYAWRLGLPALADKQWGGKLTKQQFDFYFRKLHSRIPAQNLDRNIPSKGVVIFEYDLSRGNNVSHGLVKDLTTNGYDASTKCAFRDSSLLITPRCALVTPWRSKGRDYTLSLKLKISQLADPTNTTLVVGADSVLMLTPNVTLFASGNYYRLNMTVPVGELVELTLWGCKKQTFASVKRPGDLGSPKEEEFLVKMGIDGQRFHWDVMAIEAPIEEVTGWNGELFWMRLTRLA</sequence>
<dbReference type="SUPFAM" id="SSF55545">
    <property type="entry name" value="beta-N-acetylhexosaminidase-like domain"/>
    <property type="match status" value="1"/>
</dbReference>
<evidence type="ECO:0000313" key="8">
    <source>
        <dbReference type="EMBL" id="PFH62922.1"/>
    </source>
</evidence>
<dbReference type="InterPro" id="IPR052764">
    <property type="entry name" value="GH20_Enzymes"/>
</dbReference>
<feature type="domain" description="Glycoside hydrolase family 20 catalytic" evidence="7">
    <location>
        <begin position="173"/>
        <end position="211"/>
    </location>
</feature>
<keyword evidence="6" id="KW-0732">Signal</keyword>
<keyword evidence="9" id="KW-1185">Reference proteome</keyword>
<evidence type="ECO:0000256" key="5">
    <source>
        <dbReference type="PIRSR" id="PIRSR625705-1"/>
    </source>
</evidence>
<dbReference type="OrthoDB" id="428480at2759"/>
<dbReference type="Gene3D" id="3.30.379.10">
    <property type="entry name" value="Chitobiase/beta-hexosaminidase domain 2-like"/>
    <property type="match status" value="1"/>
</dbReference>
<dbReference type="GO" id="GO:0005975">
    <property type="term" value="P:carbohydrate metabolic process"/>
    <property type="evidence" value="ECO:0007669"/>
    <property type="project" value="InterPro"/>
</dbReference>
<comment type="similarity">
    <text evidence="2">Belongs to the glycosyl hydrolase 20 family.</text>
</comment>
<dbReference type="InterPro" id="IPR029018">
    <property type="entry name" value="Hex-like_dom2"/>
</dbReference>
<evidence type="ECO:0000256" key="1">
    <source>
        <dbReference type="ARBA" id="ARBA00001231"/>
    </source>
</evidence>
<dbReference type="EMBL" id="LAZP02000013">
    <property type="protein sequence ID" value="PFH62922.1"/>
    <property type="molecule type" value="Genomic_DNA"/>
</dbReference>
<reference evidence="8 9" key="2">
    <citation type="journal article" date="2017" name="Sci. Rep.">
        <title>Ant-infecting Ophiocordyceps genomes reveal a high diversity of potential behavioral manipulation genes and a possible major role for enterotoxins.</title>
        <authorList>
            <person name="de Bekker C."/>
            <person name="Ohm R.A."/>
            <person name="Evans H.C."/>
            <person name="Brachmann A."/>
            <person name="Hughes D.P."/>
        </authorList>
    </citation>
    <scope>NUCLEOTIDE SEQUENCE [LARGE SCALE GENOMIC DNA]</scope>
    <source>
        <strain evidence="8 9">SC16a</strain>
    </source>
</reference>
<dbReference type="GO" id="GO:0004563">
    <property type="term" value="F:beta-N-acetylhexosaminidase activity"/>
    <property type="evidence" value="ECO:0007669"/>
    <property type="project" value="UniProtKB-EC"/>
</dbReference>
<dbReference type="STRING" id="268505.A0A2A9PQ95"/>
<dbReference type="InterPro" id="IPR015883">
    <property type="entry name" value="Glyco_hydro_20_cat"/>
</dbReference>
<dbReference type="PRINTS" id="PR00738">
    <property type="entry name" value="GLHYDRLASE20"/>
</dbReference>
<dbReference type="SUPFAM" id="SSF51445">
    <property type="entry name" value="(Trans)glycosidases"/>
    <property type="match status" value="1"/>
</dbReference>
<dbReference type="AlphaFoldDB" id="A0A2A9PQ95"/>
<dbReference type="InterPro" id="IPR017853">
    <property type="entry name" value="GH"/>
</dbReference>
<dbReference type="PANTHER" id="PTHR43678:SF1">
    <property type="entry name" value="BETA-N-ACETYLHEXOSAMINIDASE"/>
    <property type="match status" value="1"/>
</dbReference>
<evidence type="ECO:0000256" key="2">
    <source>
        <dbReference type="ARBA" id="ARBA00006285"/>
    </source>
</evidence>
<comment type="caution">
    <text evidence="8">The sequence shown here is derived from an EMBL/GenBank/DDBJ whole genome shotgun (WGS) entry which is preliminary data.</text>
</comment>
<evidence type="ECO:0000313" key="9">
    <source>
        <dbReference type="Proteomes" id="UP000037136"/>
    </source>
</evidence>
<feature type="active site" description="Proton donor" evidence="5">
    <location>
        <position position="286"/>
    </location>
</feature>
<dbReference type="Pfam" id="PF00728">
    <property type="entry name" value="Glyco_hydro_20"/>
    <property type="match status" value="2"/>
</dbReference>
<feature type="chain" id="PRO_5012270379" description="beta-N-acetylhexosaminidase" evidence="6">
    <location>
        <begin position="20"/>
        <end position="668"/>
    </location>
</feature>
<feature type="domain" description="Glycoside hydrolase family 20 catalytic" evidence="7">
    <location>
        <begin position="220"/>
        <end position="287"/>
    </location>
</feature>
<dbReference type="InterPro" id="IPR025705">
    <property type="entry name" value="Beta_hexosaminidase_sua/sub"/>
</dbReference>
<evidence type="ECO:0000256" key="6">
    <source>
        <dbReference type="SAM" id="SignalP"/>
    </source>
</evidence>